<keyword evidence="9" id="KW-0808">Transferase</keyword>
<evidence type="ECO:0000256" key="5">
    <source>
        <dbReference type="PROSITE-ProRule" id="PRU00221"/>
    </source>
</evidence>
<evidence type="ECO:0000256" key="2">
    <source>
        <dbReference type="ARBA" id="ARBA00022737"/>
    </source>
</evidence>
<feature type="repeat" description="WD" evidence="5">
    <location>
        <begin position="773"/>
        <end position="814"/>
    </location>
</feature>
<dbReference type="PANTHER" id="PTHR19879:SF9">
    <property type="entry name" value="TRANSCRIPTION INITIATION FACTOR TFIID SUBUNIT 5"/>
    <property type="match status" value="1"/>
</dbReference>
<keyword evidence="4 6" id="KW-0067">ATP-binding</keyword>
<evidence type="ECO:0000256" key="4">
    <source>
        <dbReference type="ARBA" id="ARBA00022840"/>
    </source>
</evidence>
<dbReference type="InterPro" id="IPR020472">
    <property type="entry name" value="WD40_PAC1"/>
</dbReference>
<dbReference type="InterPro" id="IPR000719">
    <property type="entry name" value="Prot_kinase_dom"/>
</dbReference>
<keyword evidence="3 6" id="KW-0547">Nucleotide-binding</keyword>
<dbReference type="Pfam" id="PF00400">
    <property type="entry name" value="WD40"/>
    <property type="match status" value="10"/>
</dbReference>
<dbReference type="InterPro" id="IPR011047">
    <property type="entry name" value="Quinoprotein_ADH-like_sf"/>
</dbReference>
<dbReference type="AlphaFoldDB" id="A0A938BQG5"/>
<feature type="repeat" description="WD" evidence="5">
    <location>
        <begin position="522"/>
        <end position="553"/>
    </location>
</feature>
<dbReference type="Gene3D" id="2.130.10.10">
    <property type="entry name" value="YVTN repeat-like/Quinoprotein amine dehydrogenase"/>
    <property type="match status" value="4"/>
</dbReference>
<dbReference type="PANTHER" id="PTHR19879">
    <property type="entry name" value="TRANSCRIPTION INITIATION FACTOR TFIID"/>
    <property type="match status" value="1"/>
</dbReference>
<feature type="domain" description="Protein kinase" evidence="8">
    <location>
        <begin position="58"/>
        <end position="326"/>
    </location>
</feature>
<dbReference type="Gene3D" id="1.10.510.10">
    <property type="entry name" value="Transferase(Phosphotransferase) domain 1"/>
    <property type="match status" value="1"/>
</dbReference>
<dbReference type="GO" id="GO:0004672">
    <property type="term" value="F:protein kinase activity"/>
    <property type="evidence" value="ECO:0007669"/>
    <property type="project" value="InterPro"/>
</dbReference>
<keyword evidence="1 5" id="KW-0853">WD repeat</keyword>
<organism evidence="9 10">
    <name type="scientific">Eiseniibacteriota bacterium</name>
    <dbReference type="NCBI Taxonomy" id="2212470"/>
    <lineage>
        <taxon>Bacteria</taxon>
        <taxon>Candidatus Eiseniibacteriota</taxon>
    </lineage>
</organism>
<feature type="repeat" description="WD" evidence="5">
    <location>
        <begin position="1042"/>
        <end position="1083"/>
    </location>
</feature>
<dbReference type="CDD" id="cd14014">
    <property type="entry name" value="STKc_PknB_like"/>
    <property type="match status" value="1"/>
</dbReference>
<evidence type="ECO:0000256" key="7">
    <source>
        <dbReference type="SAM" id="MobiDB-lite"/>
    </source>
</evidence>
<evidence type="ECO:0000313" key="9">
    <source>
        <dbReference type="EMBL" id="MBM3317205.1"/>
    </source>
</evidence>
<feature type="repeat" description="WD" evidence="5">
    <location>
        <begin position="1000"/>
        <end position="1041"/>
    </location>
</feature>
<feature type="compositionally biased region" description="Low complexity" evidence="7">
    <location>
        <begin position="7"/>
        <end position="24"/>
    </location>
</feature>
<evidence type="ECO:0000256" key="6">
    <source>
        <dbReference type="PROSITE-ProRule" id="PRU10141"/>
    </source>
</evidence>
<dbReference type="PROSITE" id="PS00107">
    <property type="entry name" value="PROTEIN_KINASE_ATP"/>
    <property type="match status" value="1"/>
</dbReference>
<feature type="repeat" description="WD" evidence="5">
    <location>
        <begin position="977"/>
        <end position="999"/>
    </location>
</feature>
<evidence type="ECO:0000256" key="1">
    <source>
        <dbReference type="ARBA" id="ARBA00022574"/>
    </source>
</evidence>
<protein>
    <submittedName>
        <fullName evidence="9">Protein kinase</fullName>
    </submittedName>
</protein>
<keyword evidence="9" id="KW-0418">Kinase</keyword>
<comment type="caution">
    <text evidence="9">The sequence shown here is derived from an EMBL/GenBank/DDBJ whole genome shotgun (WGS) entry which is preliminary data.</text>
</comment>
<dbReference type="Gene3D" id="3.30.200.20">
    <property type="entry name" value="Phosphorylase Kinase, domain 1"/>
    <property type="match status" value="1"/>
</dbReference>
<feature type="repeat" description="WD" evidence="5">
    <location>
        <begin position="645"/>
        <end position="686"/>
    </location>
</feature>
<dbReference type="PROSITE" id="PS50011">
    <property type="entry name" value="PROTEIN_KINASE_DOM"/>
    <property type="match status" value="1"/>
</dbReference>
<dbReference type="Proteomes" id="UP000748308">
    <property type="component" value="Unassembled WGS sequence"/>
</dbReference>
<dbReference type="InterPro" id="IPR015943">
    <property type="entry name" value="WD40/YVTN_repeat-like_dom_sf"/>
</dbReference>
<dbReference type="PROSITE" id="PS00678">
    <property type="entry name" value="WD_REPEATS_1"/>
    <property type="match status" value="5"/>
</dbReference>
<feature type="region of interest" description="Disordered" evidence="7">
    <location>
        <begin position="1"/>
        <end position="33"/>
    </location>
</feature>
<dbReference type="SUPFAM" id="SSF50998">
    <property type="entry name" value="Quinoprotein alcohol dehydrogenase-like"/>
    <property type="match status" value="1"/>
</dbReference>
<dbReference type="GO" id="GO:0005524">
    <property type="term" value="F:ATP binding"/>
    <property type="evidence" value="ECO:0007669"/>
    <property type="project" value="UniProtKB-UniRule"/>
</dbReference>
<evidence type="ECO:0000259" key="8">
    <source>
        <dbReference type="PROSITE" id="PS50011"/>
    </source>
</evidence>
<keyword evidence="2" id="KW-0677">Repeat</keyword>
<dbReference type="EMBL" id="VGIY01000090">
    <property type="protein sequence ID" value="MBM3317205.1"/>
    <property type="molecule type" value="Genomic_DNA"/>
</dbReference>
<dbReference type="InterPro" id="IPR019775">
    <property type="entry name" value="WD40_repeat_CS"/>
</dbReference>
<dbReference type="InterPro" id="IPR001680">
    <property type="entry name" value="WD40_rpt"/>
</dbReference>
<dbReference type="Pfam" id="PF00069">
    <property type="entry name" value="Pkinase"/>
    <property type="match status" value="1"/>
</dbReference>
<evidence type="ECO:0000313" key="10">
    <source>
        <dbReference type="Proteomes" id="UP000748308"/>
    </source>
</evidence>
<dbReference type="PROSITE" id="PS00108">
    <property type="entry name" value="PROTEIN_KINASE_ST"/>
    <property type="match status" value="1"/>
</dbReference>
<dbReference type="SMART" id="SM00320">
    <property type="entry name" value="WD40"/>
    <property type="match status" value="12"/>
</dbReference>
<gene>
    <name evidence="9" type="ORF">FJY75_05085</name>
</gene>
<dbReference type="PROSITE" id="PS50294">
    <property type="entry name" value="WD_REPEATS_REGION"/>
    <property type="match status" value="6"/>
</dbReference>
<feature type="binding site" evidence="6">
    <location>
        <position position="87"/>
    </location>
    <ligand>
        <name>ATP</name>
        <dbReference type="ChEBI" id="CHEBI:30616"/>
    </ligand>
</feature>
<dbReference type="InterPro" id="IPR017441">
    <property type="entry name" value="Protein_kinase_ATP_BS"/>
</dbReference>
<accession>A0A938BQG5</accession>
<feature type="repeat" description="WD" evidence="5">
    <location>
        <begin position="687"/>
        <end position="727"/>
    </location>
</feature>
<dbReference type="CDD" id="cd00200">
    <property type="entry name" value="WD40"/>
    <property type="match status" value="2"/>
</dbReference>
<dbReference type="SMART" id="SM00220">
    <property type="entry name" value="S_TKc"/>
    <property type="match status" value="1"/>
</dbReference>
<proteinExistence type="predicted"/>
<reference evidence="9" key="1">
    <citation type="submission" date="2019-03" db="EMBL/GenBank/DDBJ databases">
        <title>Lake Tanganyika Metagenome-Assembled Genomes (MAGs).</title>
        <authorList>
            <person name="Tran P."/>
        </authorList>
    </citation>
    <scope>NUCLEOTIDE SEQUENCE</scope>
    <source>
        <strain evidence="9">M_DeepCast_400m_m2_100</strain>
    </source>
</reference>
<dbReference type="PRINTS" id="PR00320">
    <property type="entry name" value="GPROTEINBRPT"/>
</dbReference>
<dbReference type="InterPro" id="IPR011009">
    <property type="entry name" value="Kinase-like_dom_sf"/>
</dbReference>
<evidence type="ECO:0000256" key="3">
    <source>
        <dbReference type="ARBA" id="ARBA00022741"/>
    </source>
</evidence>
<name>A0A938BQG5_UNCEI</name>
<feature type="repeat" description="WD" evidence="5">
    <location>
        <begin position="603"/>
        <end position="644"/>
    </location>
</feature>
<dbReference type="InterPro" id="IPR008271">
    <property type="entry name" value="Ser/Thr_kinase_AS"/>
</dbReference>
<dbReference type="SUPFAM" id="SSF56112">
    <property type="entry name" value="Protein kinase-like (PK-like)"/>
    <property type="match status" value="1"/>
</dbReference>
<feature type="repeat" description="WD" evidence="5">
    <location>
        <begin position="815"/>
        <end position="847"/>
    </location>
</feature>
<sequence>MPPSEPPRAGRAADAARGEGSASAPSDPQALLDTRAETPAAAGMPEGLPRAGRRLGDYLLLSEIGRGGMGVVYEAEQISLKRRVALKVLHPHLGLSGEQILKFRREAEAGGRQHHPGIVAVHAVGEHEGLHFIAQELIPGGRTLADRLAEAPDDERQPRGYFREIAGLFADVAEALGHAHANGVVHRDVKPSNILLPDGGPPKIGDFGLAKLENALALTRTGEFEGTPYYMSPEQIAARGGVDHRTDIYSLGVTLYEALTLVRPFAGDTSLEVLRRVLGQEPADPRRRNPRVPRDLAVICLRAMEKAPQSRYATMADLAADLRRWLAGEAIIARPVGPVTRCLKLARRNRGASMAAAAALAAGLFVAAFVTAGRVREGRAFDRLVAESVRLADEGDWDGAIGRIVEAAGLRPRDALVGDRHRLYLREKEMAAISAERAAKERALDRSAGMRLAGQAERLLEENPGLALLLALEAERRDPDPRTRGLLADLLARCREARTIHYRRFPFLPDLRELDRGHFMNVSASPDGRRILTTSYDNLAAIWDAETGERLFRLDPGEEDAHGALSLCHGVYSPDGRRVGLVGRSAPLAFLFDAETGAVAARLAGHGTYVSFLAFSPDGRRAATASIDSTARLWDVATGECLRVLRGHEGSVVRLGFSPDGRLLATASSDLTARVWAVESGECLRVLRGHEEFARAVRFSPDGRLLASADDLGLRLWEVESGRLLHVIRGERHPDISLWEMEFSPDGSLVTTTWGGLAVQAWSVADGRVALELRGHEATARCSHFSSDGRRVMTAAFDNTIRLWDARSGRQLAVMRGHDDFIHQAWFTAGDRRVVTIAEDMTARIWDAVGDPAREACDTGGLIRLAFTKEAATASDGRSLAILDSLEKAAFILDPGNPRTGRIALAHEARVRGGRFSSDGLRVVTGSEENNDGLVLIWDARSGELLQRLRAPAATGSMKLFGGAVCGASFFDGDSRLAATSVDGAVRIWDLATGEETLTLEGHQRDVVTLSVDRERGRFLSASMDGTARVWSAATGGEQVVLRGHSGPVTGAVFSPDGRRVATVSTDGTARLWDAVSGEEQVVLRPVAEPRIGFSPDGARVVAVAPDGTTRGWPVDPVAEARRRKPRELTPAEKKRHAVWDSGEEEALALVERLFDELVLARDVIARIEADAGLRPEVVSAALAFARLHEDDRAMLHRMSAFIEGSPGSSGEMRARAARYRRAAERLAAGGARR</sequence>
<dbReference type="PROSITE" id="PS50082">
    <property type="entry name" value="WD_REPEATS_2"/>
    <property type="match status" value="9"/>
</dbReference>